<keyword evidence="3" id="KW-1185">Reference proteome</keyword>
<proteinExistence type="predicted"/>
<evidence type="ECO:0000313" key="2">
    <source>
        <dbReference type="EMBL" id="KAK0137768.1"/>
    </source>
</evidence>
<evidence type="ECO:0000313" key="3">
    <source>
        <dbReference type="Proteomes" id="UP001174136"/>
    </source>
</evidence>
<feature type="region of interest" description="Disordered" evidence="1">
    <location>
        <begin position="809"/>
        <end position="840"/>
    </location>
</feature>
<dbReference type="InterPro" id="IPR016024">
    <property type="entry name" value="ARM-type_fold"/>
</dbReference>
<comment type="caution">
    <text evidence="2">The sequence shown here is derived from an EMBL/GenBank/DDBJ whole genome shotgun (WGS) entry which is preliminary data.</text>
</comment>
<dbReference type="InterPro" id="IPR011989">
    <property type="entry name" value="ARM-like"/>
</dbReference>
<dbReference type="Gene3D" id="1.25.10.10">
    <property type="entry name" value="Leucine-rich Repeat Variant"/>
    <property type="match status" value="1"/>
</dbReference>
<name>A0AA47MCK4_MERPO</name>
<sequence length="1148" mass="128453">MSKREVFVESVCREKQEDFLRFILLHKDKTDPFDVEEVLQELAQDRREALWGRLLELLQQVLLDRPPKGWEAPGPEPGGEAMEAEEHADPKQTVAVVEGVALIATVMLNVLQDGDPYGSLLECARQLHDVLAVLPVSAASLQQQIHRLCELWWKKGLLGKEEFGRTAFLLTLRKSLSLKKPGAEIQRLWELHEVLLGVDFNSEDNKQLVELLLECYFSMSYVRRDDGKRFLVFLFSWNVDFIWMIHATIKNQLQFFTKALTNHIAEIYFRAWKKATGDFLEKIESVCIQDLMQNAIMLHRTSPVHGKVRQIVSYFHKRKGCKHVDRMLYELYKPILWRALSAPNHEVRANATLLFTEAFAVHDPTQSSQSIDASIQKQLDTLMGLLDDPQPMVRSSATLGVCKILATCWELLPPSVITDFLKKLVVELAADCHSADVRCSVFKCLSMVLDNPLSHPLLEKLLPALKNSLHDTSEKVRSSFLDMLLKVKAVRAAKFWDVCNMEHLLARLALDSQPVSKRIVNLLFKSFFPVNVSEREWCCRCIALIQMNPCAARKFYQYAHLHTAPTNIVKLMLSIRRVLNTCLPSQTDLSQTDLSQAELSQLRDGNKENNKMEDIMSAKDTGLVASLLEVLVILWRSVLEALAHNKEAHQYTVAKFSSVISKYFNTFEDERCVVPLIFLASLMPPAAVPTFSCGVLSKLKQLDTGASQVQFGQLIDCLCGWGRAATVLDLITQWLSEPLPSPVDKAAAGRKVRIQETVEAKPDLGLSYLEYLLSRSSTRDHVLPLPSLSTLHKTLGGWQSVLYSSLSSGTVDQGRRQGPYSPEGLHTAEPASSTPAQRHESRDFLSSLELSMSWLEERVLPYLSTPNPGSVPGEGEGPEEASGTLDLAKDIVEGFVTVCRDMLLVGLGDEEFKGQILHLCSLILLPGKGYLCIPLVLSILKEVTENSIPEENQGTTTSVLLAVVVNTFQKVVELLARRMRKAPEDGRELCVLAGPALGDFLQVVLTWEFLQGELLQGVFSTLLAGVIVEIRHLLLKVSQQEELVVPESVEDLPPLSSILLSVVFKTPTVTRAFLAEVTSSVECEDSDCVTGLTAVLHILNIITHTGQMRAAVKSAAMCVQRQLQKVLPEHIGDNQRYSSFNSLIWFNC</sequence>
<protein>
    <submittedName>
        <fullName evidence="2">Condensin-2 complex subunit G2</fullName>
    </submittedName>
</protein>
<dbReference type="SUPFAM" id="SSF48371">
    <property type="entry name" value="ARM repeat"/>
    <property type="match status" value="1"/>
</dbReference>
<reference evidence="2" key="1">
    <citation type="journal article" date="2023" name="Front. Mar. Sci.">
        <title>A new Merluccius polli reference genome to investigate the effects of global change in West African waters.</title>
        <authorList>
            <person name="Mateo J.L."/>
            <person name="Blanco-Fernandez C."/>
            <person name="Garcia-Vazquez E."/>
            <person name="Machado-Schiaffino G."/>
        </authorList>
    </citation>
    <scope>NUCLEOTIDE SEQUENCE</scope>
    <source>
        <strain evidence="2">C29</strain>
        <tissue evidence="2">Fin</tissue>
    </source>
</reference>
<dbReference type="GO" id="GO:0000796">
    <property type="term" value="C:condensin complex"/>
    <property type="evidence" value="ECO:0007669"/>
    <property type="project" value="TreeGrafter"/>
</dbReference>
<organism evidence="2 3">
    <name type="scientific">Merluccius polli</name>
    <name type="common">Benguela hake</name>
    <name type="synonym">Merluccius cadenati</name>
    <dbReference type="NCBI Taxonomy" id="89951"/>
    <lineage>
        <taxon>Eukaryota</taxon>
        <taxon>Metazoa</taxon>
        <taxon>Chordata</taxon>
        <taxon>Craniata</taxon>
        <taxon>Vertebrata</taxon>
        <taxon>Euteleostomi</taxon>
        <taxon>Actinopterygii</taxon>
        <taxon>Neopterygii</taxon>
        <taxon>Teleostei</taxon>
        <taxon>Neoteleostei</taxon>
        <taxon>Acanthomorphata</taxon>
        <taxon>Zeiogadaria</taxon>
        <taxon>Gadariae</taxon>
        <taxon>Gadiformes</taxon>
        <taxon>Gadoidei</taxon>
        <taxon>Merlucciidae</taxon>
        <taxon>Merluccius</taxon>
    </lineage>
</organism>
<dbReference type="PANTHER" id="PTHR16199:SF4">
    <property type="entry name" value="CONDENSIN-2 COMPLEX SUBUNIT G2"/>
    <property type="match status" value="1"/>
</dbReference>
<dbReference type="InterPro" id="IPR024741">
    <property type="entry name" value="Condensin2_G2"/>
</dbReference>
<evidence type="ECO:0000256" key="1">
    <source>
        <dbReference type="SAM" id="MobiDB-lite"/>
    </source>
</evidence>
<dbReference type="Pfam" id="PF12422">
    <property type="entry name" value="Condensin2nSMC"/>
    <property type="match status" value="1"/>
</dbReference>
<dbReference type="GO" id="GO:0000070">
    <property type="term" value="P:mitotic sister chromatid segregation"/>
    <property type="evidence" value="ECO:0007669"/>
    <property type="project" value="TreeGrafter"/>
</dbReference>
<accession>A0AA47MCK4</accession>
<dbReference type="EMBL" id="JAOPHQ010004850">
    <property type="protein sequence ID" value="KAK0137768.1"/>
    <property type="molecule type" value="Genomic_DNA"/>
</dbReference>
<gene>
    <name evidence="2" type="primary">ncapg2</name>
    <name evidence="2" type="ORF">N1851_026009</name>
</gene>
<dbReference type="GO" id="GO:0005634">
    <property type="term" value="C:nucleus"/>
    <property type="evidence" value="ECO:0007669"/>
    <property type="project" value="InterPro"/>
</dbReference>
<dbReference type="Proteomes" id="UP001174136">
    <property type="component" value="Unassembled WGS sequence"/>
</dbReference>
<dbReference type="AlphaFoldDB" id="A0AA47MCK4"/>
<dbReference type="PANTHER" id="PTHR16199">
    <property type="entry name" value="CONDENSIN-2 COMPLEX SUBUNIT G2"/>
    <property type="match status" value="1"/>
</dbReference>